<feature type="region of interest" description="Disordered" evidence="3">
    <location>
        <begin position="1959"/>
        <end position="1987"/>
    </location>
</feature>
<dbReference type="InterPro" id="IPR000569">
    <property type="entry name" value="HECT_dom"/>
</dbReference>
<reference evidence="6 7" key="1">
    <citation type="journal article" date="2013" name="Nature">
        <title>Insights into bilaterian evolution from three spiralian genomes.</title>
        <authorList>
            <person name="Simakov O."/>
            <person name="Marletaz F."/>
            <person name="Cho S.J."/>
            <person name="Edsinger-Gonzales E."/>
            <person name="Havlak P."/>
            <person name="Hellsten U."/>
            <person name="Kuo D.H."/>
            <person name="Larsson T."/>
            <person name="Lv J."/>
            <person name="Arendt D."/>
            <person name="Savage R."/>
            <person name="Osoegawa K."/>
            <person name="de Jong P."/>
            <person name="Grimwood J."/>
            <person name="Chapman J.A."/>
            <person name="Shapiro H."/>
            <person name="Aerts A."/>
            <person name="Otillar R.P."/>
            <person name="Terry A.Y."/>
            <person name="Boore J.L."/>
            <person name="Grigoriev I.V."/>
            <person name="Lindberg D.R."/>
            <person name="Seaver E.C."/>
            <person name="Weisblat D.A."/>
            <person name="Putnam N.H."/>
            <person name="Rokhsar D.S."/>
        </authorList>
    </citation>
    <scope>NUCLEOTIDE SEQUENCE [LARGE SCALE GENOMIC DNA]</scope>
</reference>
<evidence type="ECO:0000256" key="3">
    <source>
        <dbReference type="SAM" id="MobiDB-lite"/>
    </source>
</evidence>
<dbReference type="KEGG" id="lgi:LOTGIDRAFT_228255"/>
<dbReference type="CDD" id="cd13735">
    <property type="entry name" value="SPRY_HECT_like"/>
    <property type="match status" value="1"/>
</dbReference>
<sequence>MELGAANQTILLLQTGITMSSQGNENQPLWFSVTEETLFLHDGLLRVTDLVEPPKNVSSNCDLDSDILSCGFDTTDTHDVPEKLLAVCGTQNSAYKRLLEYRLNALRGFWTACRENCQDLTPSRELSQLSLQEETLSLFKKETEQASFSTRISLLLLLPLLQSQSRIDPKLCGVTAELLLSCLKECKPFSLVKEPGDCLRGLESLLCDWLGEDSKENQISLEEKTQREKAASALVALACARGHVDTFVHAADLLQQLPDLLSLNVGGILYGLLDTRGNGGTSGQPATLLGNKHAVSWGFEDMLNIVSEKPAETEEKDKEKAESEIGRSITTDGKYLYTSNTAGKGIAKIGTGLHGTLRGYVYHRNVKIGPGRLAYGDGKLLYRPAVFDHEDQSDILALHVNTTTLEKIKPVMKPEKCSIGKPCVTIGFISDGMYFCLIWSQVNINDKSAKGINVYTETYSVKDNSLNVTVIKPAVILQRKDEVNPKSITEAIFSRPRPFRTSNSTATLVALTGGDLLTTRKEEALATSFQKVDKKSALGLVSYKTASNSSLTNTTTLSTTCGIPLKTLIKTPVFCDGNSIVFLTSLNIQGTPNASASRPFFGAGGSLSGLRCSLLASNLCFNIDDGQFNTRVDLMDAPSCSLARGTAVNSLGTCFDVCNNSIWVCSSDYIDQFYNPSNQATHHINQRLCIPINHQPASGEVIPIKTVVETLLQHAGGMCVHKLNSDPYTASLIQPTPVDIAQLKRITDILTRAMEDRHLTIIISSLVVLQLIFKTSKFVLEREGEAELMNKTRSLLWKLVTSKSVEMNDVCIRLEACRAISIGLMALYSDKNERHKLLYQLMTEGGESCGLVILRDLILTNFARQLKSQNLESQKTDHLRLADELVHYILKRAVKESLDILKRPIKLNQPIEESVSDVPVASPCVMYIMCLQSYLLRQTVFYDKKEEKDNKQEINLQDMIAGVVNLASKIFGGLSEVLETFVEVCNSVIETSAIEDIDNKLQIMERLAKGTILGHLLPVLLTTLTHSSLQQLSLANSLMPHLTRLVLLSTQASMLMRSPKKCILNEDDNIDPDRDMLNLIGQSVHTQRGESEKEDDGECFLADLKIPAPWASGKSVETIHPVRDNYKMKETIHIPGARCLYIRFDPKCSSQYDYDKLILYAGPNTNSKKIAEYGGNTFGFGSRSVLGSGWPKDLVKVEGDTVTFSFEMRSGREHNTPDKAMWGFSATVHAQELVEEVGSGLPFLADLALGLSVLSCMLLQIMFDGPEKTPDEIGCQHLFKSKILQRCVWQSEAEITKSTEKSKKKPGCKTTFSPVLPRIKLPTDLMDGLRKLSKRQIPRVRPSIKEIIQPLILEEMIMSAVVKHLSLMDALRSLADIQKHETEEFWLLSSVVDEVFRRCDALIRQLQTLADLEQRWFNEVEEQRQEKNPAFTPYFQDYHLQELKHKELTMLCFLKEVVLDTEEPERAVKSLREKFTSDVEYNEKENIKSMYKTKQIVDGILSRLDLLLHVNISFISNPTTLTRTVSNYTNNTREGITSLARLSHILYYVCVTGIMARSDTDMLRPGSVLGRSMSAPSGVEDDTFLEVMRLQRRRQLNKRDVGSILQDLVDEDGRDMPPHVALVDQLFSFIGSAPETSVSCESFLKAAKVRWKRGQSRKQSLILMKELLTSASRVPGSSYLLSNITSVLRHGPKVEELTCGGLVNVVQDAYAETVTSVVQLASKHPIAGCNSVVLLCTVPYTRAEEKCLVRSGLVHLLDKLCGLANRNTDIQTADNQTIHQKVSLLAWAGFRVLASRCVTWETEEGVLEDDLDHSGLACQVSMLLTHYLTRVTENTGNEAAGTEALQEVLGLLNSLSRSRMGKAILTQPACVSKLLSLLLDQRPSPKLVLIILQLCGVALPMMSPTDCGNVELPAWGQHVSTSHWSNSQPVDDPPAKIVSLLLAKLGDFLVPGDQVLLSSRSPSQDVSSNSHNTSSNNKDTQEESDVQGGRITIYLHKKEDQTAHEVIQLLLSADSRSFRGGLGASMERVARMDRELTKSGKTEVITEEAMTALRKAYKWAQIGLVMSTSPPTDVSQTDVTDGKKKTASDVICKEKNVDLAKTDPVRAFISGHVANSMAAEVISLLHSLLTAPLTSAAQTWSEAVQKVLMNSVSCLPLLMTSIDGLGSPRCHTRQLMTMSKLANAALCALGGFRELIKPGCQVEVIGEGIEGSTGNVVTLSDQTDIAIVHLDNEKSDNPAPRFGDLIEIPVSRLQPLRNKTFLKHQHEMSETVLSAVQALLDTQDSDQSYLQASLPVIGDGNSLSNQTCRVIAEIKTRACMVLAQYLQNLDFAREFSERCGSSINIMKSIAKECSKGSRKPVIESHVERLRMLYSDCAKPPPPPCKNNTKPVKEMVWNASCNFPPARACLFSSGLTAVTFLGDPSASSGLPRGTMIYANQPMPTQAPSFYWEIKISSLGDSQDDSGVMVSFGFAPAAEKKDGAWTNPIGSCLLLNNGKAVHYNGASLLQWRSVRMDITLGVGDVAGIGWERSGSLNDTPKGRVFFTFNGHKLPNTIDDVSGGMFPVIHIQKKNCRVQANFGAQPFAYAEGQEHRDAAEAASDLTREIRESFCHLPFHPNSDTEEEGMTNTSSGVSLDAEELLTQEGVSVKTATIPPPINDYSTDTCLQYKVVDSYSNLLHTGPIGTSSQVVQDDQSDEEPMDMPVEDHYALLVKAWEQKVFPIIRRRFRNEAERKDGLEQIRGALQLGMTDIARQTVEFLYEENGGIPRDLHLPTIDDIKEDLAKFTIERVKKGTTVIIRPHLSLSTALPKFAVRSMLKTFGATGTVLEIDAPNELVQVETYLRSEGVLVRFWYPIQSLEKPPQSLRKASISGGQTLDTSNTHIHGELISRENNLMKHYLRTAFLYLIDHCNSPGMEITDDNSPQESCAAVLQQLDIENIQLLASELLAPPTSTGIIQTPCGLTGVSDKSMEIMSCSLANVVFSNGKRLQRELAIAISRAANQGEDYLLELTNQICSCLPNAPEMFPCMEFPVKNITVNRDVEFPGAACLVVSCKTDPKAAKKDSSPYKSPWARISTYTGRRVKKTGEPVRQIAVSYPADVTSSSNQDDQYGPAIIPGDRVNVRAGVAPPPGIILTIHALPLQFLTAVAYLETLLTENFGCGMKGCELHRGEFPPEKNLLKMEQQPSLWSLDNITITPAIFGVVIEQVCSYIWRTDIPSLIKEFVFHLLAQAFRILDFSAGGQGNGLNHVNRRFSPLQGLLTNLPIELKKLFDDEVKDWPIKPTLCGLGTGIGVADAGRFSTYFHALMEVNLAIAEVNVSNSEKSEGASAPEVSLSPPSSGAIAKKKKLKTKRERERSSTSLRKSSSSVSPRVSESDSSTATESNAASSSLSVASTSTDSLSTSPSSKLSSVSSLKSEDSSWLDRAHNINSLLRGLAFSEENNDRVWSEAVSEAYKMLMIPSAFSRLLILTGIPDHVPIDKIKQAVYKVCSVHGGLDKDGLFLPKFDAPVPDKPDEGPSKPPPPCSKGFAVLSLPAKAKVEAVKKALYKCKPIVIGLNSDDEGMIDIPDEVLSISTVNSTLLAENESGNVALDSYLSSRLYCDALIQLQEGAVRALTDIFHSCYFVAQQTGIIDSRSGVITLEKEHILKNTHDNMLYIFLNSLRPAKKPLAELVTHILLQYGTVRTPDKESQSPTVQNGKGRPAKKSPRASKEKVVLGFEKTPIKLKVKGKDLPEKSTKEAATSKESLSKESTSSKDLPSASKETKLSKPVGSKGEGKSLTLDGFLQYIIETGHQDIRGVWRALLTSGFDFSFNRCCCSDINQAQQFSKQWSIETDTSLVNYVNQLTRQLAVGSSRLHPHEIILSDADLAGDKFVRLQGIPLESIRLRFAILQNLNRSLETFFLPLIELRSNITFSRSTAKAISKIRNLIFYDMKNNLVNRILNATALRKPDQAAPEITLDPLETIGGEKKTSFSSVYCQAYRQLSNIPSSRLCVRLASGGDPTYAFNVRLTGEEVHGNSGSFRHFLGQIAKEIQSSSLSFLVPCPSSSSGINRGKCFLKPGQMTYSEEKLLQFFGQILGVTMRADIPLELDIVTSFWKCLTSTMIDPISDIQEADILTYNYIKKIEMVETEGELQALCSDVYPRFVYSSLLGEDVELIPDGHNIPVSWNNRQSYIEAICKLRLRELFNMNRMECVKIGLASIIPIQLLNLYTSADLEIRMCGLPSVNLQFLKMHTMYQIGLTETDSHIEYFWETLENFTEEELAKFIKFACNQERIPQTCPCQDGGSESAHVPPYPMKIAPPDGSGPADKRYIRVETCMFMIKLPQYSSQEIMAERLRYAINCREDPLSG</sequence>
<dbReference type="SMART" id="SM00119">
    <property type="entry name" value="HECTc"/>
    <property type="match status" value="1"/>
</dbReference>
<feature type="region of interest" description="Disordered" evidence="3">
    <location>
        <begin position="3686"/>
        <end position="3713"/>
    </location>
</feature>
<dbReference type="Proteomes" id="UP000030746">
    <property type="component" value="Unassembled WGS sequence"/>
</dbReference>
<evidence type="ECO:0000313" key="7">
    <source>
        <dbReference type="Proteomes" id="UP000030746"/>
    </source>
</evidence>
<dbReference type="InterPro" id="IPR035983">
    <property type="entry name" value="Hect_E3_ubiquitin_ligase"/>
</dbReference>
<dbReference type="Gene3D" id="2.60.120.920">
    <property type="match status" value="1"/>
</dbReference>
<evidence type="ECO:0000259" key="4">
    <source>
        <dbReference type="PROSITE" id="PS50188"/>
    </source>
</evidence>
<dbReference type="GO" id="GO:0004842">
    <property type="term" value="F:ubiquitin-protein transferase activity"/>
    <property type="evidence" value="ECO:0007669"/>
    <property type="project" value="InterPro"/>
</dbReference>
<dbReference type="Pfam" id="PF00632">
    <property type="entry name" value="HECT"/>
    <property type="match status" value="1"/>
</dbReference>
<name>V4A1C3_LOTGI</name>
<feature type="domain" description="B30.2/SPRY" evidence="4">
    <location>
        <begin position="2374"/>
        <end position="2584"/>
    </location>
</feature>
<protein>
    <recommendedName>
        <fullName evidence="8">HECT domain-containing protein</fullName>
    </recommendedName>
</protein>
<dbReference type="Gene3D" id="3.90.1750.10">
    <property type="entry name" value="Hect, E3 ligase catalytic domains"/>
    <property type="match status" value="1"/>
</dbReference>
<dbReference type="InterPro" id="IPR035781">
    <property type="entry name" value="SPRY_HECTD4"/>
</dbReference>
<dbReference type="GO" id="GO:0042593">
    <property type="term" value="P:glucose homeostasis"/>
    <property type="evidence" value="ECO:0007669"/>
    <property type="project" value="TreeGrafter"/>
</dbReference>
<dbReference type="PROSITE" id="PS50237">
    <property type="entry name" value="HECT"/>
    <property type="match status" value="1"/>
</dbReference>
<feature type="active site" description="Glycyl thioester intermediate" evidence="2">
    <location>
        <position position="4318"/>
    </location>
</feature>
<keyword evidence="1 2" id="KW-0833">Ubl conjugation pathway</keyword>
<feature type="region of interest" description="Disordered" evidence="3">
    <location>
        <begin position="3729"/>
        <end position="3774"/>
    </location>
</feature>
<dbReference type="OrthoDB" id="5986060at2759"/>
<dbReference type="Gene3D" id="3.30.2160.10">
    <property type="entry name" value="Hect, E3 ligase catalytic domain"/>
    <property type="match status" value="1"/>
</dbReference>
<dbReference type="PROSITE" id="PS50188">
    <property type="entry name" value="B302_SPRY"/>
    <property type="match status" value="1"/>
</dbReference>
<dbReference type="InterPro" id="IPR001870">
    <property type="entry name" value="B30.2/SPRY"/>
</dbReference>
<proteinExistence type="predicted"/>
<dbReference type="HOGENOM" id="CLU_000179_1_0_1"/>
<dbReference type="RefSeq" id="XP_009051481.1">
    <property type="nucleotide sequence ID" value="XM_009053233.1"/>
</dbReference>
<feature type="region of interest" description="Disordered" evidence="3">
    <location>
        <begin position="3325"/>
        <end position="3411"/>
    </location>
</feature>
<gene>
    <name evidence="6" type="ORF">LOTGIDRAFT_228255</name>
</gene>
<accession>V4A1C3</accession>
<dbReference type="GeneID" id="20247598"/>
<dbReference type="EMBL" id="KB201304">
    <property type="protein sequence ID" value="ESO97623.1"/>
    <property type="molecule type" value="Genomic_DNA"/>
</dbReference>
<feature type="compositionally biased region" description="Low complexity" evidence="3">
    <location>
        <begin position="3358"/>
        <end position="3411"/>
    </location>
</feature>
<evidence type="ECO:0008006" key="8">
    <source>
        <dbReference type="Google" id="ProtNLM"/>
    </source>
</evidence>
<evidence type="ECO:0000313" key="6">
    <source>
        <dbReference type="EMBL" id="ESO97623.1"/>
    </source>
</evidence>
<dbReference type="PANTHER" id="PTHR46435">
    <property type="entry name" value="E3 UBIQUITIN-PROTEIN LIGASE HECTD4-RELATED"/>
    <property type="match status" value="1"/>
</dbReference>
<feature type="domain" description="HECT" evidence="5">
    <location>
        <begin position="4008"/>
        <end position="4350"/>
    </location>
</feature>
<dbReference type="InterPro" id="IPR043136">
    <property type="entry name" value="B30.2/SPRY_sf"/>
</dbReference>
<dbReference type="Gene3D" id="3.30.2410.10">
    <property type="entry name" value="Hect, E3 ligase catalytic domain"/>
    <property type="match status" value="1"/>
</dbReference>
<dbReference type="OMA" id="HDYHLQE"/>
<organism evidence="6 7">
    <name type="scientific">Lottia gigantea</name>
    <name type="common">Giant owl limpet</name>
    <dbReference type="NCBI Taxonomy" id="225164"/>
    <lineage>
        <taxon>Eukaryota</taxon>
        <taxon>Metazoa</taxon>
        <taxon>Spiralia</taxon>
        <taxon>Lophotrochozoa</taxon>
        <taxon>Mollusca</taxon>
        <taxon>Gastropoda</taxon>
        <taxon>Patellogastropoda</taxon>
        <taxon>Lottioidea</taxon>
        <taxon>Lottiidae</taxon>
        <taxon>Lottia</taxon>
    </lineage>
</organism>
<dbReference type="CTD" id="20247598"/>
<dbReference type="SUPFAM" id="SSF56204">
    <property type="entry name" value="Hect, E3 ligase catalytic domain"/>
    <property type="match status" value="1"/>
</dbReference>
<keyword evidence="7" id="KW-1185">Reference proteome</keyword>
<evidence type="ECO:0000259" key="5">
    <source>
        <dbReference type="PROSITE" id="PS50237"/>
    </source>
</evidence>
<evidence type="ECO:0000256" key="2">
    <source>
        <dbReference type="PROSITE-ProRule" id="PRU00104"/>
    </source>
</evidence>
<dbReference type="PANTHER" id="PTHR46435:SF1">
    <property type="entry name" value="E3 UBIQUITIN-PROTEIN LIGASE HECTD4-RELATED"/>
    <property type="match status" value="1"/>
</dbReference>
<evidence type="ECO:0000256" key="1">
    <source>
        <dbReference type="ARBA" id="ARBA00022786"/>
    </source>
</evidence>
<dbReference type="STRING" id="225164.V4A1C3"/>
<feature type="compositionally biased region" description="Low complexity" evidence="3">
    <location>
        <begin position="1967"/>
        <end position="1977"/>
    </location>
</feature>
<feature type="compositionally biased region" description="Basic and acidic residues" evidence="3">
    <location>
        <begin position="3729"/>
        <end position="3748"/>
    </location>
</feature>
<dbReference type="InterPro" id="IPR043366">
    <property type="entry name" value="HECTD4"/>
</dbReference>